<evidence type="ECO:0000313" key="8">
    <source>
        <dbReference type="Proteomes" id="UP000324907"/>
    </source>
</evidence>
<evidence type="ECO:0000313" key="2">
    <source>
        <dbReference type="EMBL" id="KAA0152042.1"/>
    </source>
</evidence>
<evidence type="ECO:0000313" key="6">
    <source>
        <dbReference type="Proteomes" id="UP000322899"/>
    </source>
</evidence>
<evidence type="ECO:0000259" key="1">
    <source>
        <dbReference type="PROSITE" id="PS51186"/>
    </source>
</evidence>
<reference evidence="6 7" key="1">
    <citation type="submission" date="2019-07" db="EMBL/GenBank/DDBJ databases">
        <title>Genomes of Cafeteria roenbergensis.</title>
        <authorList>
            <person name="Fischer M.G."/>
            <person name="Hackl T."/>
            <person name="Roman M."/>
        </authorList>
    </citation>
    <scope>NUCLEOTIDE SEQUENCE [LARGE SCALE GENOMIC DNA]</scope>
    <source>
        <strain evidence="2 7">BVI</strain>
        <strain evidence="3 9">Cflag</strain>
        <strain evidence="5 6">E4-10P</strain>
        <strain evidence="4 8">RCC970-E3</strain>
    </source>
</reference>
<dbReference type="PROSITE" id="PS51186">
    <property type="entry name" value="GNAT"/>
    <property type="match status" value="1"/>
</dbReference>
<dbReference type="Pfam" id="PF00583">
    <property type="entry name" value="Acetyltransf_1"/>
    <property type="match status" value="1"/>
</dbReference>
<dbReference type="AlphaFoldDB" id="A0A5A8CG65"/>
<dbReference type="Proteomes" id="UP000323011">
    <property type="component" value="Unassembled WGS sequence"/>
</dbReference>
<dbReference type="SUPFAM" id="SSF55729">
    <property type="entry name" value="Acyl-CoA N-acyltransferases (Nat)"/>
    <property type="match status" value="1"/>
</dbReference>
<dbReference type="EMBL" id="VLTO01000035">
    <property type="protein sequence ID" value="KAA0173288.1"/>
    <property type="molecule type" value="Genomic_DNA"/>
</dbReference>
<dbReference type="Gene3D" id="3.40.630.30">
    <property type="match status" value="1"/>
</dbReference>
<evidence type="ECO:0000313" key="7">
    <source>
        <dbReference type="Proteomes" id="UP000323011"/>
    </source>
</evidence>
<dbReference type="GO" id="GO:0008080">
    <property type="term" value="F:N-acetyltransferase activity"/>
    <property type="evidence" value="ECO:0007669"/>
    <property type="project" value="TreeGrafter"/>
</dbReference>
<proteinExistence type="predicted"/>
<dbReference type="CDD" id="cd04301">
    <property type="entry name" value="NAT_SF"/>
    <property type="match status" value="1"/>
</dbReference>
<sequence length="177" mass="18095">MAAAGAHDTAAVGSSLDGRALAQACEKAGVVLRYATPADVPRVLELLEQLSPTPAGAPGPDALSMAAAIAERTPGTVTLLAVDVRPGATRGEVLGTCSVASLRRLARGGSMVARLEDVVTDKRSRGRGVAAALCEGAKAEAAKRGAYAIDLRCVPKLAKYYGKFGWTDAGCAMRCNL</sequence>
<dbReference type="Proteomes" id="UP000324907">
    <property type="component" value="Unassembled WGS sequence"/>
</dbReference>
<name>A0A5A8CG65_CAFRO</name>
<keyword evidence="7" id="KW-1185">Reference proteome</keyword>
<evidence type="ECO:0000313" key="9">
    <source>
        <dbReference type="Proteomes" id="UP000325113"/>
    </source>
</evidence>
<evidence type="ECO:0000313" key="4">
    <source>
        <dbReference type="EMBL" id="KAA0168162.1"/>
    </source>
</evidence>
<dbReference type="EMBL" id="VLTL01000030">
    <property type="protein sequence ID" value="KAA0168162.1"/>
    <property type="molecule type" value="Genomic_DNA"/>
</dbReference>
<dbReference type="InterPro" id="IPR000182">
    <property type="entry name" value="GNAT_dom"/>
</dbReference>
<dbReference type="Proteomes" id="UP000322899">
    <property type="component" value="Unassembled WGS sequence"/>
</dbReference>
<evidence type="ECO:0000313" key="3">
    <source>
        <dbReference type="EMBL" id="KAA0166284.1"/>
    </source>
</evidence>
<dbReference type="PANTHER" id="PTHR13355">
    <property type="entry name" value="GLUCOSAMINE 6-PHOSPHATE N-ACETYLTRANSFERASE"/>
    <property type="match status" value="1"/>
</dbReference>
<dbReference type="InterPro" id="IPR016181">
    <property type="entry name" value="Acyl_CoA_acyltransferase"/>
</dbReference>
<dbReference type="Proteomes" id="UP000325113">
    <property type="component" value="Unassembled WGS sequence"/>
</dbReference>
<gene>
    <name evidence="5" type="ORF">FNF27_05214</name>
    <name evidence="4" type="ORF">FNF28_02581</name>
    <name evidence="2" type="ORF">FNF29_04156</name>
    <name evidence="3" type="ORF">FNF31_01510</name>
</gene>
<dbReference type="EMBL" id="VLTM01000009">
    <property type="protein sequence ID" value="KAA0166284.1"/>
    <property type="molecule type" value="Genomic_DNA"/>
</dbReference>
<organism evidence="2 7">
    <name type="scientific">Cafeteria roenbergensis</name>
    <name type="common">Marine flagellate</name>
    <dbReference type="NCBI Taxonomy" id="33653"/>
    <lineage>
        <taxon>Eukaryota</taxon>
        <taxon>Sar</taxon>
        <taxon>Stramenopiles</taxon>
        <taxon>Bigyra</taxon>
        <taxon>Opalozoa</taxon>
        <taxon>Bicosoecida</taxon>
        <taxon>Cafeteriaceae</taxon>
        <taxon>Cafeteria</taxon>
    </lineage>
</organism>
<comment type="caution">
    <text evidence="2">The sequence shown here is derived from an EMBL/GenBank/DDBJ whole genome shotgun (WGS) entry which is preliminary data.</text>
</comment>
<dbReference type="EMBL" id="VLTN01000023">
    <property type="protein sequence ID" value="KAA0152042.1"/>
    <property type="molecule type" value="Genomic_DNA"/>
</dbReference>
<feature type="domain" description="N-acetyltransferase" evidence="1">
    <location>
        <begin position="30"/>
        <end position="177"/>
    </location>
</feature>
<accession>A0A5A8CG65</accession>
<evidence type="ECO:0000313" key="5">
    <source>
        <dbReference type="EMBL" id="KAA0173288.1"/>
    </source>
</evidence>
<dbReference type="PANTHER" id="PTHR13355:SF15">
    <property type="entry name" value="GCN5-RELATED N-ACETYLTRANSFERASE 3, CHLOROPLASTIC"/>
    <property type="match status" value="1"/>
</dbReference>
<dbReference type="InterPro" id="IPR039143">
    <property type="entry name" value="GNPNAT1-like"/>
</dbReference>
<protein>
    <recommendedName>
        <fullName evidence="1">N-acetyltransferase domain-containing protein</fullName>
    </recommendedName>
</protein>